<feature type="transmembrane region" description="Helical" evidence="9">
    <location>
        <begin position="316"/>
        <end position="334"/>
    </location>
</feature>
<dbReference type="OrthoDB" id="6510177at2759"/>
<keyword evidence="7" id="KW-0325">Glycoprotein</keyword>
<keyword evidence="4 9" id="KW-0812">Transmembrane</keyword>
<keyword evidence="3" id="KW-1003">Cell membrane</keyword>
<evidence type="ECO:0000259" key="10">
    <source>
        <dbReference type="PROSITE" id="PS50156"/>
    </source>
</evidence>
<dbReference type="InterPro" id="IPR051697">
    <property type="entry name" value="Patched_domain-protein"/>
</dbReference>
<dbReference type="Gene3D" id="1.20.1640.10">
    <property type="entry name" value="Multidrug efflux transporter AcrB transmembrane domain"/>
    <property type="match status" value="2"/>
</dbReference>
<organism evidence="11 12">
    <name type="scientific">Aphis glycines</name>
    <name type="common">Soybean aphid</name>
    <dbReference type="NCBI Taxonomy" id="307491"/>
    <lineage>
        <taxon>Eukaryota</taxon>
        <taxon>Metazoa</taxon>
        <taxon>Ecdysozoa</taxon>
        <taxon>Arthropoda</taxon>
        <taxon>Hexapoda</taxon>
        <taxon>Insecta</taxon>
        <taxon>Pterygota</taxon>
        <taxon>Neoptera</taxon>
        <taxon>Paraneoptera</taxon>
        <taxon>Hemiptera</taxon>
        <taxon>Sternorrhyncha</taxon>
        <taxon>Aphidomorpha</taxon>
        <taxon>Aphidoidea</taxon>
        <taxon>Aphididae</taxon>
        <taxon>Aphidini</taxon>
        <taxon>Aphis</taxon>
        <taxon>Aphis</taxon>
    </lineage>
</organism>
<comment type="subcellular location">
    <subcellularLocation>
        <location evidence="1">Cell membrane</location>
        <topology evidence="1">Multi-pass membrane protein</topology>
    </subcellularLocation>
</comment>
<feature type="compositionally biased region" description="Basic and acidic residues" evidence="8">
    <location>
        <begin position="982"/>
        <end position="999"/>
    </location>
</feature>
<evidence type="ECO:0000256" key="9">
    <source>
        <dbReference type="SAM" id="Phobius"/>
    </source>
</evidence>
<evidence type="ECO:0000256" key="5">
    <source>
        <dbReference type="ARBA" id="ARBA00022989"/>
    </source>
</evidence>
<evidence type="ECO:0000256" key="8">
    <source>
        <dbReference type="SAM" id="MobiDB-lite"/>
    </source>
</evidence>
<feature type="transmembrane region" description="Helical" evidence="9">
    <location>
        <begin position="821"/>
        <end position="845"/>
    </location>
</feature>
<feature type="compositionally biased region" description="Basic and acidic residues" evidence="8">
    <location>
        <begin position="1047"/>
        <end position="1061"/>
    </location>
</feature>
<dbReference type="Pfam" id="PF02460">
    <property type="entry name" value="Patched"/>
    <property type="match status" value="1"/>
</dbReference>
<evidence type="ECO:0000313" key="12">
    <source>
        <dbReference type="Proteomes" id="UP000475862"/>
    </source>
</evidence>
<keyword evidence="12" id="KW-1185">Reference proteome</keyword>
<evidence type="ECO:0000256" key="2">
    <source>
        <dbReference type="ARBA" id="ARBA00005585"/>
    </source>
</evidence>
<feature type="transmembrane region" description="Helical" evidence="9">
    <location>
        <begin position="725"/>
        <end position="743"/>
    </location>
</feature>
<proteinExistence type="inferred from homology"/>
<dbReference type="Proteomes" id="UP000475862">
    <property type="component" value="Unassembled WGS sequence"/>
</dbReference>
<sequence>MVVSRDAYMTCGIECIDKWLTKAFYRLGLVVAKHPGYFLMVPVFLTAICITGFQRVKFEIDPEYLFSPEHGPGKTERAIVESYFKMNYSSLFNPTRITRPGRFGRVIVIPKQGDTMLSVEIWKELRILDDIIRNTSITWGPENTAYKYDDICARWIDQCFPNDILNLDYVMNDVVNGSLKLTFPIMFNPVTWDAHTFPVYFGGTEIDEDGLITRVPALQLVYFLTADTKAQDERGSVWEEAFLDAVGKAEDSGRFRYISTARFGSRTLDIELENNTRTVVPYFSSAFILMAVFSVVTCMMTDWVRSKPLLGLMGNVSAAMATIAAFGFAVYIGIPFIGINFVSPFLMCSIGIDDTFVMLAAWRRTPVTMDVPERLARTLSDAAVSITITSVTDIVSFCIGKFSPFPAIQIFCLYSGFAVCFIFVWHLTFFSACMAIAGYAEHNNRHSITCVKVKPVSMSDKESWLYRVFCTGGVNPKDPGNPRDNPDNAIMVWCRDSLGWALNQWYVKIMVLLVFAGYLAGALYGTTTIQEGLQRRKLSRADSYSIEFYDRDDFYFREFPYRIQVIIAGELDYWDVDVQNQIENLTKTFENSSFISSPLYTESWVRSFVNYVNRNQEELNVTIDTRETFLQTLNDVRLKHFSIIYYLWLFKPNPFSLDVKFNDDGTKIVASRFMIQAVNISDGNMEKDMVRELRKIAHDSPLNVSVFHPYFVFFDQFELVRPTSIQSMVVGGATMMLISFLFIPNVLCSLWVAFSIVSIELGVVGYMALWDVNLDTISMVNLIMCIGFSVDFTAHICYAYMSSEATRPAERVRESLYALGLPIIQGAVSTVLGVSALILAGSYIFMVFFKMIFLVIVFGALHGMILLPVLLSLFGPGACCGGGGRSSRKARHPSTAALDDCSKSSAQQLHHGGYNNNGGAGRGPYCIPHPSLLQPDFGEADRRYRGGKPYAANPRPDKDMGLGTSEESSESSSSRSQRRRLREAAEDEAQRRKYLDGWRKATGHSMPMTAARPAGYGPPAANDTAATGYGQPRHSDGYYNGGRPAGYRRDERPYRNDGRYH</sequence>
<dbReference type="GO" id="GO:0030659">
    <property type="term" value="C:cytoplasmic vesicle membrane"/>
    <property type="evidence" value="ECO:0007669"/>
    <property type="project" value="TreeGrafter"/>
</dbReference>
<dbReference type="PROSITE" id="PS50156">
    <property type="entry name" value="SSD"/>
    <property type="match status" value="1"/>
</dbReference>
<dbReference type="PANTHER" id="PTHR10796:SF92">
    <property type="entry name" value="PATCHED-RELATED, ISOFORM A"/>
    <property type="match status" value="1"/>
</dbReference>
<evidence type="ECO:0000256" key="3">
    <source>
        <dbReference type="ARBA" id="ARBA00022475"/>
    </source>
</evidence>
<feature type="transmembrane region" description="Helical" evidence="9">
    <location>
        <begin position="852"/>
        <end position="875"/>
    </location>
</feature>
<name>A0A6G0TPF5_APHGL</name>
<evidence type="ECO:0000256" key="1">
    <source>
        <dbReference type="ARBA" id="ARBA00004651"/>
    </source>
</evidence>
<feature type="domain" description="SSD" evidence="10">
    <location>
        <begin position="279"/>
        <end position="436"/>
    </location>
</feature>
<feature type="transmembrane region" description="Helical" evidence="9">
    <location>
        <begin position="411"/>
        <end position="437"/>
    </location>
</feature>
<evidence type="ECO:0000313" key="11">
    <source>
        <dbReference type="EMBL" id="KAE9535596.1"/>
    </source>
</evidence>
<feature type="region of interest" description="Disordered" evidence="8">
    <location>
        <begin position="937"/>
        <end position="1061"/>
    </location>
</feature>
<dbReference type="PANTHER" id="PTHR10796">
    <property type="entry name" value="PATCHED-RELATED"/>
    <property type="match status" value="1"/>
</dbReference>
<feature type="transmembrane region" description="Helical" evidence="9">
    <location>
        <begin position="282"/>
        <end position="304"/>
    </location>
</feature>
<protein>
    <recommendedName>
        <fullName evidence="10">SSD domain-containing protein</fullName>
    </recommendedName>
</protein>
<keyword evidence="5 9" id="KW-1133">Transmembrane helix</keyword>
<feature type="transmembrane region" description="Helical" evidence="9">
    <location>
        <begin position="782"/>
        <end position="801"/>
    </location>
</feature>
<evidence type="ECO:0000256" key="6">
    <source>
        <dbReference type="ARBA" id="ARBA00023136"/>
    </source>
</evidence>
<dbReference type="InterPro" id="IPR003392">
    <property type="entry name" value="PTHD_SSD"/>
</dbReference>
<comment type="similarity">
    <text evidence="2">Belongs to the patched family.</text>
</comment>
<dbReference type="AlphaFoldDB" id="A0A6G0TPF5"/>
<comment type="caution">
    <text evidence="11">The sequence shown here is derived from an EMBL/GenBank/DDBJ whole genome shotgun (WGS) entry which is preliminary data.</text>
</comment>
<feature type="compositionally biased region" description="Low complexity" evidence="8">
    <location>
        <begin position="1010"/>
        <end position="1021"/>
    </location>
</feature>
<evidence type="ECO:0000256" key="4">
    <source>
        <dbReference type="ARBA" id="ARBA00022692"/>
    </source>
</evidence>
<gene>
    <name evidence="11" type="ORF">AGLY_007497</name>
</gene>
<keyword evidence="6 9" id="KW-0472">Membrane</keyword>
<dbReference type="EMBL" id="VYZN01000025">
    <property type="protein sequence ID" value="KAE9535596.1"/>
    <property type="molecule type" value="Genomic_DNA"/>
</dbReference>
<dbReference type="GO" id="GO:0005886">
    <property type="term" value="C:plasma membrane"/>
    <property type="evidence" value="ECO:0007669"/>
    <property type="project" value="UniProtKB-SubCell"/>
</dbReference>
<dbReference type="SUPFAM" id="SSF82866">
    <property type="entry name" value="Multidrug efflux transporter AcrB transmembrane domain"/>
    <property type="match status" value="2"/>
</dbReference>
<accession>A0A6G0TPF5</accession>
<feature type="transmembrane region" description="Helical" evidence="9">
    <location>
        <begin position="749"/>
        <end position="770"/>
    </location>
</feature>
<dbReference type="InterPro" id="IPR000731">
    <property type="entry name" value="SSD"/>
</dbReference>
<reference evidence="11 12" key="1">
    <citation type="submission" date="2019-08" db="EMBL/GenBank/DDBJ databases">
        <title>The genome of the soybean aphid Biotype 1, its phylome, world population structure and adaptation to the North American continent.</title>
        <authorList>
            <person name="Giordano R."/>
            <person name="Donthu R.K."/>
            <person name="Hernandez A.G."/>
            <person name="Wright C.L."/>
            <person name="Zimin A.V."/>
        </authorList>
    </citation>
    <scope>NUCLEOTIDE SEQUENCE [LARGE SCALE GENOMIC DNA]</scope>
    <source>
        <tissue evidence="11">Whole aphids</tissue>
    </source>
</reference>
<dbReference type="FunFam" id="1.20.1640.10:FF:000013">
    <property type="entry name" value="PaTched Related family"/>
    <property type="match status" value="1"/>
</dbReference>
<feature type="transmembrane region" description="Helical" evidence="9">
    <location>
        <begin position="505"/>
        <end position="527"/>
    </location>
</feature>
<evidence type="ECO:0000256" key="7">
    <source>
        <dbReference type="ARBA" id="ARBA00023180"/>
    </source>
</evidence>